<dbReference type="GO" id="GO:0010499">
    <property type="term" value="P:proteasomal ubiquitin-independent protein catabolic process"/>
    <property type="evidence" value="ECO:0007669"/>
    <property type="project" value="EnsemblFungi"/>
</dbReference>
<proteinExistence type="inferred from homology"/>
<dbReference type="OrthoDB" id="7854943at2759"/>
<dbReference type="GO" id="GO:0043161">
    <property type="term" value="P:proteasome-mediated ubiquitin-dependent protein catabolic process"/>
    <property type="evidence" value="ECO:0007669"/>
    <property type="project" value="EnsemblFungi"/>
</dbReference>
<evidence type="ECO:0000256" key="8">
    <source>
        <dbReference type="RuleBase" id="RU004203"/>
    </source>
</evidence>
<evidence type="ECO:0000256" key="4">
    <source>
        <dbReference type="ARBA" id="ARBA00022698"/>
    </source>
</evidence>
<gene>
    <name evidence="10" type="ORF">NEDG_00877</name>
</gene>
<evidence type="ECO:0000313" key="10">
    <source>
        <dbReference type="EMBL" id="OAG29744.1"/>
    </source>
</evidence>
<evidence type="ECO:0000313" key="11">
    <source>
        <dbReference type="Proteomes" id="UP000185944"/>
    </source>
</evidence>
<dbReference type="GO" id="GO:0005634">
    <property type="term" value="C:nucleus"/>
    <property type="evidence" value="ECO:0007669"/>
    <property type="project" value="UniProtKB-SubCell"/>
</dbReference>
<dbReference type="VEuPathDB" id="MicrosporidiaDB:NEDG_00877"/>
<dbReference type="PROSITE" id="PS00854">
    <property type="entry name" value="PROTEASOME_BETA_1"/>
    <property type="match status" value="1"/>
</dbReference>
<dbReference type="EMBL" id="LTDL01000040">
    <property type="protein sequence ID" value="OAG29744.1"/>
    <property type="molecule type" value="Genomic_DNA"/>
</dbReference>
<dbReference type="PANTHER" id="PTHR32194">
    <property type="entry name" value="METALLOPROTEASE TLDD"/>
    <property type="match status" value="1"/>
</dbReference>
<evidence type="ECO:0000256" key="9">
    <source>
        <dbReference type="SAM" id="MobiDB-lite"/>
    </source>
</evidence>
<dbReference type="Gene3D" id="3.60.20.10">
    <property type="entry name" value="Glutamine Phosphoribosylpyrophosphate, subunit 1, domain 1"/>
    <property type="match status" value="1"/>
</dbReference>
<dbReference type="PROSITE" id="PS51476">
    <property type="entry name" value="PROTEASOME_BETA_2"/>
    <property type="match status" value="1"/>
</dbReference>
<dbReference type="InterPro" id="IPR001353">
    <property type="entry name" value="Proteasome_sua/b"/>
</dbReference>
<dbReference type="Proteomes" id="UP000185944">
    <property type="component" value="Unassembled WGS sequence"/>
</dbReference>
<dbReference type="CDD" id="cd03762">
    <property type="entry name" value="proteasome_beta_type_6"/>
    <property type="match status" value="1"/>
</dbReference>
<dbReference type="InterPro" id="IPR000243">
    <property type="entry name" value="Pept_T1A_subB"/>
</dbReference>
<evidence type="ECO:0000256" key="2">
    <source>
        <dbReference type="ARBA" id="ARBA00022490"/>
    </source>
</evidence>
<feature type="region of interest" description="Disordered" evidence="9">
    <location>
        <begin position="1"/>
        <end position="20"/>
    </location>
</feature>
<dbReference type="InterPro" id="IPR029055">
    <property type="entry name" value="Ntn_hydrolases_N"/>
</dbReference>
<feature type="active site" description="Nucleophile" evidence="7">
    <location>
        <position position="28"/>
    </location>
</feature>
<dbReference type="GeneID" id="93647227"/>
<keyword evidence="8" id="KW-0539">Nucleus</keyword>
<organism evidence="10 11">
    <name type="scientific">Nematocida displodere</name>
    <dbReference type="NCBI Taxonomy" id="1805483"/>
    <lineage>
        <taxon>Eukaryota</taxon>
        <taxon>Fungi</taxon>
        <taxon>Fungi incertae sedis</taxon>
        <taxon>Microsporidia</taxon>
        <taxon>Nematocida</taxon>
    </lineage>
</organism>
<keyword evidence="3" id="KW-0645">Protease</keyword>
<sequence length="222" mass="24343">MYQEEARHSPEEKYRERGNLEKEASLGTTIMAVAFKDGVILGADTRTSMGTYISNRVSRKITKLIDRVFTCRSGSAADTQAVSDTVEVQMKEQIFCHHEIPSVKDVAILAKKIIYKNDWLQAGLIIAGVDHTGGRIFSIPLGGALVEQKCAIGGSGSIYVTGLCDRTFKENMTKEEAIAFVKTIVSHAMYRDNSSGGCIRMMVVTQDAEEEIFVPGDELVIG</sequence>
<dbReference type="SUPFAM" id="SSF56235">
    <property type="entry name" value="N-terminal nucleophile aminohydrolases (Ntn hydrolases)"/>
    <property type="match status" value="1"/>
</dbReference>
<dbReference type="PRINTS" id="PR00141">
    <property type="entry name" value="PROTEASOME"/>
</dbReference>
<comment type="similarity">
    <text evidence="8">Belongs to the peptidase T1B family.</text>
</comment>
<dbReference type="GO" id="GO:0004298">
    <property type="term" value="F:threonine-type endopeptidase activity"/>
    <property type="evidence" value="ECO:0007669"/>
    <property type="project" value="UniProtKB-KW"/>
</dbReference>
<comment type="subunit">
    <text evidence="8">Component of the proteasome complex.</text>
</comment>
<dbReference type="GO" id="GO:0019774">
    <property type="term" value="C:proteasome core complex, beta-subunit complex"/>
    <property type="evidence" value="ECO:0007669"/>
    <property type="project" value="EnsemblFungi"/>
</dbReference>
<dbReference type="InterPro" id="IPR016050">
    <property type="entry name" value="Proteasome_bsu_CS"/>
</dbReference>
<dbReference type="GO" id="GO:0034515">
    <property type="term" value="C:proteasome storage granule"/>
    <property type="evidence" value="ECO:0007669"/>
    <property type="project" value="EnsemblFungi"/>
</dbReference>
<dbReference type="InterPro" id="IPR023333">
    <property type="entry name" value="Proteasome_suB-type"/>
</dbReference>
<evidence type="ECO:0000256" key="1">
    <source>
        <dbReference type="ARBA" id="ARBA00001198"/>
    </source>
</evidence>
<comment type="catalytic activity">
    <reaction evidence="1">
        <text>Cleavage of peptide bonds with very broad specificity.</text>
        <dbReference type="EC" id="3.4.25.1"/>
    </reaction>
</comment>
<comment type="subcellular location">
    <subcellularLocation>
        <location evidence="8">Cytoplasm</location>
    </subcellularLocation>
    <subcellularLocation>
        <location evidence="8">Nucleus</location>
    </subcellularLocation>
</comment>
<evidence type="ECO:0000256" key="5">
    <source>
        <dbReference type="ARBA" id="ARBA00022801"/>
    </source>
</evidence>
<comment type="function">
    <text evidence="8">Component of the proteasome, a multicatalytic proteinase complex which is characterized by its ability to cleave peptides with Arg, Phe, Tyr, Leu, and Glu adjacent to the leaving group at neutral or slightly basic pH. The proteasome has an ATP-dependent proteolytic activity.</text>
</comment>
<evidence type="ECO:0000256" key="7">
    <source>
        <dbReference type="PIRSR" id="PIRSR600243-1"/>
    </source>
</evidence>
<keyword evidence="4" id="KW-0888">Threonine protease</keyword>
<keyword evidence="11" id="KW-1185">Reference proteome</keyword>
<comment type="caution">
    <text evidence="10">The sequence shown here is derived from an EMBL/GenBank/DDBJ whole genome shotgun (WGS) entry which is preliminary data.</text>
</comment>
<name>A0A177ECR6_9MICR</name>
<evidence type="ECO:0000256" key="3">
    <source>
        <dbReference type="ARBA" id="ARBA00022670"/>
    </source>
</evidence>
<evidence type="ECO:0000256" key="6">
    <source>
        <dbReference type="ARBA" id="ARBA00022942"/>
    </source>
</evidence>
<dbReference type="PANTHER" id="PTHR32194:SF0">
    <property type="entry name" value="ATP-DEPENDENT PROTEASE SUBUNIT HSLV"/>
    <property type="match status" value="1"/>
</dbReference>
<dbReference type="AlphaFoldDB" id="A0A177ECR6"/>
<dbReference type="Pfam" id="PF00227">
    <property type="entry name" value="Proteasome"/>
    <property type="match status" value="1"/>
</dbReference>
<dbReference type="STRING" id="1805483.A0A177ECR6"/>
<keyword evidence="5" id="KW-0378">Hydrolase</keyword>
<protein>
    <recommendedName>
        <fullName evidence="8">Proteasome subunit beta</fullName>
    </recommendedName>
</protein>
<dbReference type="RefSeq" id="XP_067544392.1">
    <property type="nucleotide sequence ID" value="XM_067688295.1"/>
</dbReference>
<keyword evidence="6 8" id="KW-0647">Proteasome</keyword>
<accession>A0A177ECR6</accession>
<reference evidence="10 11" key="1">
    <citation type="submission" date="2016-02" db="EMBL/GenBank/DDBJ databases">
        <title>Discovery of a natural microsporidian pathogen with a broad tissue tropism in Caenorhabditis elegans.</title>
        <authorList>
            <person name="Luallen R.J."/>
            <person name="Reinke A.W."/>
            <person name="Tong L."/>
            <person name="Botts M.R."/>
            <person name="Felix M.-A."/>
            <person name="Troemel E.R."/>
        </authorList>
    </citation>
    <scope>NUCLEOTIDE SEQUENCE [LARGE SCALE GENOMIC DNA]</scope>
    <source>
        <strain evidence="10 11">JUm2807</strain>
    </source>
</reference>
<keyword evidence="2 8" id="KW-0963">Cytoplasm</keyword>